<dbReference type="Gene3D" id="3.40.50.1820">
    <property type="entry name" value="alpha/beta hydrolase"/>
    <property type="match status" value="1"/>
</dbReference>
<dbReference type="InterPro" id="IPR029058">
    <property type="entry name" value="AB_hydrolase_fold"/>
</dbReference>
<dbReference type="PANTHER" id="PTHR48098">
    <property type="entry name" value="ENTEROCHELIN ESTERASE-RELATED"/>
    <property type="match status" value="1"/>
</dbReference>
<dbReference type="Proteomes" id="UP000199107">
    <property type="component" value="Unassembled WGS sequence"/>
</dbReference>
<reference evidence="3" key="1">
    <citation type="submission" date="2016-10" db="EMBL/GenBank/DDBJ databases">
        <authorList>
            <person name="Varghese N."/>
            <person name="Submissions S."/>
        </authorList>
    </citation>
    <scope>NUCLEOTIDE SEQUENCE [LARGE SCALE GENOMIC DNA]</scope>
    <source>
        <strain evidence="3">AAP</strain>
    </source>
</reference>
<sequence>MNVRLHVMLLGVMSLLLCAPALAGQVSHQRFASETLGRDYPYTIYLPDGYAVSNQRYPVIYLLHGSFGSDRDWTSSGNLRRVADHLIGEGRIPPAVIVMPGSLSWWVDGHNEAARTAFFDDLMPHIEASWHVHEHRQGRAVGGLSAGGYGSLNFILERPDLFAAAAALSPASYSPMPPGNSSARRHPAFLDEEGRFDPVLWSQLNYTAYLDDYLAQPQVVPLYLSAGNRDPLDAEGHARRIHRELVDHQPEQLMLEILRGGHTWRVWRTSLPNALMFMSDYLDPPRALED</sequence>
<proteinExistence type="predicted"/>
<evidence type="ECO:0000256" key="1">
    <source>
        <dbReference type="SAM" id="SignalP"/>
    </source>
</evidence>
<accession>A0A1G9I3V0</accession>
<dbReference type="InterPro" id="IPR000801">
    <property type="entry name" value="Esterase-like"/>
</dbReference>
<keyword evidence="1" id="KW-0732">Signal</keyword>
<name>A0A1G9I3V0_9GAMM</name>
<feature type="signal peptide" evidence="1">
    <location>
        <begin position="1"/>
        <end position="23"/>
    </location>
</feature>
<evidence type="ECO:0000313" key="2">
    <source>
        <dbReference type="EMBL" id="SDL19746.1"/>
    </source>
</evidence>
<evidence type="ECO:0000313" key="3">
    <source>
        <dbReference type="Proteomes" id="UP000199107"/>
    </source>
</evidence>
<dbReference type="RefSeq" id="WP_089657346.1">
    <property type="nucleotide sequence ID" value="NZ_FNGH01000003.1"/>
</dbReference>
<protein>
    <submittedName>
        <fullName evidence="2">Enterochelin esterase</fullName>
    </submittedName>
</protein>
<dbReference type="SUPFAM" id="SSF53474">
    <property type="entry name" value="alpha/beta-Hydrolases"/>
    <property type="match status" value="1"/>
</dbReference>
<dbReference type="GO" id="GO:0016747">
    <property type="term" value="F:acyltransferase activity, transferring groups other than amino-acyl groups"/>
    <property type="evidence" value="ECO:0007669"/>
    <property type="project" value="TreeGrafter"/>
</dbReference>
<organism evidence="2 3">
    <name type="scientific">Franzmannia pantelleriensis</name>
    <dbReference type="NCBI Taxonomy" id="48727"/>
    <lineage>
        <taxon>Bacteria</taxon>
        <taxon>Pseudomonadati</taxon>
        <taxon>Pseudomonadota</taxon>
        <taxon>Gammaproteobacteria</taxon>
        <taxon>Oceanospirillales</taxon>
        <taxon>Halomonadaceae</taxon>
        <taxon>Franzmannia</taxon>
    </lineage>
</organism>
<gene>
    <name evidence="2" type="ORF">SAMN05192555_10357</name>
</gene>
<dbReference type="InterPro" id="IPR050583">
    <property type="entry name" value="Mycobacterial_A85_antigen"/>
</dbReference>
<dbReference type="EMBL" id="FNGH01000003">
    <property type="protein sequence ID" value="SDL19746.1"/>
    <property type="molecule type" value="Genomic_DNA"/>
</dbReference>
<dbReference type="PANTHER" id="PTHR48098:SF1">
    <property type="entry name" value="DIACYLGLYCEROL ACYLTRANSFERASE_MYCOLYLTRANSFERASE AG85A"/>
    <property type="match status" value="1"/>
</dbReference>
<dbReference type="STRING" id="48727.SAMN05192555_10357"/>
<keyword evidence="3" id="KW-1185">Reference proteome</keyword>
<dbReference type="Pfam" id="PF00756">
    <property type="entry name" value="Esterase"/>
    <property type="match status" value="1"/>
</dbReference>
<dbReference type="AlphaFoldDB" id="A0A1G9I3V0"/>
<dbReference type="OrthoDB" id="9803578at2"/>
<feature type="chain" id="PRO_5011461351" evidence="1">
    <location>
        <begin position="24"/>
        <end position="290"/>
    </location>
</feature>